<accession>M0QDR2</accession>
<evidence type="ECO:0000256" key="10">
    <source>
        <dbReference type="ARBA" id="ARBA00023125"/>
    </source>
</evidence>
<comment type="subunit">
    <text evidence="3 11">The type I restriction/modification system is composed of three polypeptides R, M and S.</text>
</comment>
<dbReference type="InterPro" id="IPR014001">
    <property type="entry name" value="Helicase_ATP-bd"/>
</dbReference>
<dbReference type="InterPro" id="IPR004473">
    <property type="entry name" value="Restrct_endonuc_typeI_HsdR"/>
</dbReference>
<keyword evidence="10 11" id="KW-0238">DNA-binding</keyword>
<dbReference type="InterPro" id="IPR040980">
    <property type="entry name" value="SWI2_SNF2"/>
</dbReference>
<evidence type="ECO:0000256" key="2">
    <source>
        <dbReference type="ARBA" id="ARBA00008598"/>
    </source>
</evidence>
<dbReference type="PROSITE" id="PS51192">
    <property type="entry name" value="HELICASE_ATP_BIND_1"/>
    <property type="match status" value="1"/>
</dbReference>
<evidence type="ECO:0000313" key="14">
    <source>
        <dbReference type="Proteomes" id="UP000011666"/>
    </source>
</evidence>
<comment type="caution">
    <text evidence="13">The sequence shown here is derived from an EMBL/GenBank/DDBJ whole genome shotgun (WGS) entry which is preliminary data.</text>
</comment>
<dbReference type="CDD" id="cd22332">
    <property type="entry name" value="HsdR_N"/>
    <property type="match status" value="1"/>
</dbReference>
<dbReference type="EMBL" id="BANX01000003">
    <property type="protein sequence ID" value="GAC66584.1"/>
    <property type="molecule type" value="Genomic_DNA"/>
</dbReference>
<dbReference type="PANTHER" id="PTHR30195:SF16">
    <property type="entry name" value="TYPE I RESTRICTION ENZYME ENDONUCLEASE SUBUNIT"/>
    <property type="match status" value="1"/>
</dbReference>
<evidence type="ECO:0000313" key="13">
    <source>
        <dbReference type="EMBL" id="GAC66584.1"/>
    </source>
</evidence>
<keyword evidence="8 11" id="KW-0378">Hydrolase</keyword>
<dbReference type="Pfam" id="PF04313">
    <property type="entry name" value="HSDR_N"/>
    <property type="match status" value="1"/>
</dbReference>
<dbReference type="OrthoDB" id="9776021at2"/>
<dbReference type="GO" id="GO:0005524">
    <property type="term" value="F:ATP binding"/>
    <property type="evidence" value="ECO:0007669"/>
    <property type="project" value="UniProtKB-KW"/>
</dbReference>
<dbReference type="NCBIfam" id="TIGR00348">
    <property type="entry name" value="hsdR"/>
    <property type="match status" value="1"/>
</dbReference>
<dbReference type="InterPro" id="IPR055180">
    <property type="entry name" value="HsdR_RecA-like_helicase_dom_2"/>
</dbReference>
<dbReference type="Gene3D" id="1.20.58.2040">
    <property type="match status" value="1"/>
</dbReference>
<dbReference type="CDD" id="cd18030">
    <property type="entry name" value="DEXHc_RE_I_HsdR"/>
    <property type="match status" value="1"/>
</dbReference>
<evidence type="ECO:0000256" key="7">
    <source>
        <dbReference type="ARBA" id="ARBA00022759"/>
    </source>
</evidence>
<name>M0QDR2_9ACTN</name>
<dbReference type="Pfam" id="PF22679">
    <property type="entry name" value="T1R_D3-like"/>
    <property type="match status" value="1"/>
</dbReference>
<evidence type="ECO:0000256" key="3">
    <source>
        <dbReference type="ARBA" id="ARBA00011296"/>
    </source>
</evidence>
<evidence type="ECO:0000256" key="9">
    <source>
        <dbReference type="ARBA" id="ARBA00022840"/>
    </source>
</evidence>
<dbReference type="InterPro" id="IPR022625">
    <property type="entry name" value="TypeI_RM_Rsu_C"/>
</dbReference>
<comment type="similarity">
    <text evidence="2 11">Belongs to the HsdR family.</text>
</comment>
<dbReference type="Pfam" id="PF18766">
    <property type="entry name" value="SWI2_SNF2"/>
    <property type="match status" value="1"/>
</dbReference>
<evidence type="ECO:0000256" key="8">
    <source>
        <dbReference type="ARBA" id="ARBA00022801"/>
    </source>
</evidence>
<dbReference type="Gene3D" id="3.40.50.300">
    <property type="entry name" value="P-loop containing nucleotide triphosphate hydrolases"/>
    <property type="match status" value="2"/>
</dbReference>
<dbReference type="SMART" id="SM00487">
    <property type="entry name" value="DEXDc"/>
    <property type="match status" value="1"/>
</dbReference>
<dbReference type="Gene3D" id="3.90.1570.50">
    <property type="match status" value="2"/>
</dbReference>
<gene>
    <name evidence="13" type="primary">hsdR</name>
    <name evidence="13" type="ORF">GS4_03_00320</name>
</gene>
<dbReference type="GO" id="GO:0009035">
    <property type="term" value="F:type I site-specific deoxyribonuclease activity"/>
    <property type="evidence" value="ECO:0007669"/>
    <property type="project" value="UniProtKB-EC"/>
</dbReference>
<keyword evidence="6 11" id="KW-0680">Restriction system</keyword>
<organism evidence="13 14">
    <name type="scientific">Gordonia soli NBRC 108243</name>
    <dbReference type="NCBI Taxonomy" id="1223545"/>
    <lineage>
        <taxon>Bacteria</taxon>
        <taxon>Bacillati</taxon>
        <taxon>Actinomycetota</taxon>
        <taxon>Actinomycetes</taxon>
        <taxon>Mycobacteriales</taxon>
        <taxon>Gordoniaceae</taxon>
        <taxon>Gordonia</taxon>
    </lineage>
</organism>
<dbReference type="Proteomes" id="UP000011666">
    <property type="component" value="Unassembled WGS sequence"/>
</dbReference>
<evidence type="ECO:0000256" key="6">
    <source>
        <dbReference type="ARBA" id="ARBA00022747"/>
    </source>
</evidence>
<dbReference type="InterPro" id="IPR051268">
    <property type="entry name" value="Type-I_R_enzyme_R_subunit"/>
</dbReference>
<evidence type="ECO:0000256" key="1">
    <source>
        <dbReference type="ARBA" id="ARBA00000851"/>
    </source>
</evidence>
<evidence type="ECO:0000256" key="11">
    <source>
        <dbReference type="RuleBase" id="RU364115"/>
    </source>
</evidence>
<sequence length="1040" mass="117569">MSEATPRKYDPIAVSAESTVVAEYVPDATSEAAYQSEAALERELVNLLESQAYEYLAISSEAQLVANLRTQLGALNQITFSDAEWTDFFENKITGKNDGIAEKTVRIQEDHVQVLKRDDGSTKNITLLDKQNIHNNRLQVINQYEVDRADPADEDSAGGRYANRYDVTILVNGLPMVHIELKRRGVDIREAFNQINRYQRDSFWAGSGLFEYVQLFVISNGTLTKYYSNTTRSQHLKEGQKPSKGRKTSNSFEFTSWWADAQNKPIQDLTSFAKTFFAKHALLNILTRYCVLTADRLLLVMRPYQIVATERILQRIDIATNYKQLGSVAAGGYVWHTTGSGKTLTSFKTAHLASKLPSVEKVLFVVDRKDLDYQTMREYDRFQKGAANSNTSTGVLKKQLEDPTARIIITTIQKLSTFIKANKNHAITGEHVVIIFDECHRSQFGDMHTDITKAFKRYNLFGFTGTPIFAENSGSGGNPQFKTTEQAFGEKLHTYTIVDAITDKNVLPFRIDYINTIKVGNPDDKQVSAIDREKALQDERRIGEIVKYTLEHFDQKTKRSSSYEHSVVTNVPQATRTRRQAEALRERKRVRGFNAIFATASIQAARIYYNVLKWEQENLAADKRLKIGLIYSYGANEAVDGGIIDDEGFETDDLPTDARSALEDAIIDYNEMFGTSYDTSADKFQNYYKDLSQRLKNRELDLVIVVNMFLTGFDATTLNTLFVDKNLRAHGLIQAYSRTNRILNSVKTYGNIVAFRDLEDATNKALELFGNKDARGVVILKPYGEYYSEYSEKVNEMLSAFPLGQPIVGEDAQKEFIALFGQILRLENILTSFDDFAGNEILTQRQGQDYRSVYLDLYAEFRKGTDAEKELINDDVVFEVELIKQVEINVDYILMLVAKYREEHGGDGQDKEIRAEISRAVDASPTLRNKKDLIEDFVDSVSVDGAIDEEWQAFIAAKREAELAKIIEDENLRADNTRDFVETAFRDGALRTTGTAITKVLPPVSRFASGGGHGEKKQRVIQKLAAFFERFFGLGTGGDQ</sequence>
<dbReference type="SUPFAM" id="SSF52540">
    <property type="entry name" value="P-loop containing nucleoside triphosphate hydrolases"/>
    <property type="match status" value="1"/>
</dbReference>
<protein>
    <recommendedName>
        <fullName evidence="11">Type I restriction enzyme endonuclease subunit</fullName>
        <shortName evidence="11">R protein</shortName>
        <ecNumber evidence="11">3.1.21.3</ecNumber>
    </recommendedName>
</protein>
<keyword evidence="7" id="KW-0255">Endonuclease</keyword>
<evidence type="ECO:0000256" key="4">
    <source>
        <dbReference type="ARBA" id="ARBA00022722"/>
    </source>
</evidence>
<comment type="catalytic activity">
    <reaction evidence="1 11">
        <text>Endonucleolytic cleavage of DNA to give random double-stranded fragments with terminal 5'-phosphates, ATP is simultaneously hydrolyzed.</text>
        <dbReference type="EC" id="3.1.21.3"/>
    </reaction>
</comment>
<dbReference type="PANTHER" id="PTHR30195">
    <property type="entry name" value="TYPE I SITE-SPECIFIC DEOXYRIBONUCLEASE PROTEIN SUBUNIT M AND R"/>
    <property type="match status" value="1"/>
</dbReference>
<keyword evidence="4" id="KW-0540">Nuclease</keyword>
<dbReference type="AlphaFoldDB" id="M0QDR2"/>
<dbReference type="InterPro" id="IPR027417">
    <property type="entry name" value="P-loop_NTPase"/>
</dbReference>
<dbReference type="GO" id="GO:0009307">
    <property type="term" value="P:DNA restriction-modification system"/>
    <property type="evidence" value="ECO:0007669"/>
    <property type="project" value="UniProtKB-KW"/>
</dbReference>
<keyword evidence="14" id="KW-1185">Reference proteome</keyword>
<reference evidence="13 14" key="1">
    <citation type="submission" date="2013-01" db="EMBL/GenBank/DDBJ databases">
        <title>Whole genome shotgun sequence of Gordonia soli NBRC 108243.</title>
        <authorList>
            <person name="Isaki-Nakamura S."/>
            <person name="Hosoyama A."/>
            <person name="Tsuchikane K."/>
            <person name="Ando Y."/>
            <person name="Baba S."/>
            <person name="Ohji S."/>
            <person name="Hamada M."/>
            <person name="Tamura T."/>
            <person name="Yamazoe A."/>
            <person name="Yamazaki S."/>
            <person name="Fujita N."/>
        </authorList>
    </citation>
    <scope>NUCLEOTIDE SEQUENCE [LARGE SCALE GENOMIC DNA]</scope>
    <source>
        <strain evidence="13 14">NBRC 108243</strain>
    </source>
</reference>
<dbReference type="InterPro" id="IPR007409">
    <property type="entry name" value="Restrct_endonuc_type1_HsdR_N"/>
</dbReference>
<comment type="function">
    <text evidence="11">Subunit R is required for both nuclease and ATPase activities, but not for modification.</text>
</comment>
<dbReference type="CDD" id="cd18800">
    <property type="entry name" value="SF2_C_EcoR124I-like"/>
    <property type="match status" value="1"/>
</dbReference>
<feature type="domain" description="Helicase ATP-binding" evidence="12">
    <location>
        <begin position="323"/>
        <end position="485"/>
    </location>
</feature>
<dbReference type="STRING" id="1223545.GS4_03_00320"/>
<keyword evidence="9 11" id="KW-0067">ATP-binding</keyword>
<evidence type="ECO:0000256" key="5">
    <source>
        <dbReference type="ARBA" id="ARBA00022741"/>
    </source>
</evidence>
<evidence type="ECO:0000259" key="12">
    <source>
        <dbReference type="PROSITE" id="PS51192"/>
    </source>
</evidence>
<dbReference type="RefSeq" id="WP_007616938.1">
    <property type="nucleotide sequence ID" value="NZ_BANX01000003.1"/>
</dbReference>
<dbReference type="eggNOG" id="COG0610">
    <property type="taxonomic scope" value="Bacteria"/>
</dbReference>
<keyword evidence="5 11" id="KW-0547">Nucleotide-binding</keyword>
<proteinExistence type="inferred from homology"/>
<dbReference type="GO" id="GO:0003677">
    <property type="term" value="F:DNA binding"/>
    <property type="evidence" value="ECO:0007669"/>
    <property type="project" value="UniProtKB-KW"/>
</dbReference>
<dbReference type="Pfam" id="PF12008">
    <property type="entry name" value="EcoR124_C"/>
    <property type="match status" value="1"/>
</dbReference>
<dbReference type="EC" id="3.1.21.3" evidence="11"/>